<dbReference type="InterPro" id="IPR003736">
    <property type="entry name" value="PAAI_dom"/>
</dbReference>
<name>A0AA35WBG2_GEOBA</name>
<dbReference type="InterPro" id="IPR006683">
    <property type="entry name" value="Thioestr_dom"/>
</dbReference>
<dbReference type="PANTHER" id="PTHR47260">
    <property type="entry name" value="UPF0644 PROTEIN PB2B4.06"/>
    <property type="match status" value="1"/>
</dbReference>
<dbReference type="AlphaFoldDB" id="A0AA35WBG2"/>
<comment type="caution">
    <text evidence="3">The sequence shown here is derived from an EMBL/GenBank/DDBJ whole genome shotgun (WGS) entry which is preliminary data.</text>
</comment>
<dbReference type="Proteomes" id="UP001174909">
    <property type="component" value="Unassembled WGS sequence"/>
</dbReference>
<dbReference type="NCBIfam" id="TIGR00369">
    <property type="entry name" value="unchar_dom_1"/>
    <property type="match status" value="1"/>
</dbReference>
<dbReference type="GO" id="GO:0016787">
    <property type="term" value="F:hydrolase activity"/>
    <property type="evidence" value="ECO:0007669"/>
    <property type="project" value="UniProtKB-KW"/>
</dbReference>
<evidence type="ECO:0000313" key="4">
    <source>
        <dbReference type="Proteomes" id="UP001174909"/>
    </source>
</evidence>
<dbReference type="Pfam" id="PF03061">
    <property type="entry name" value="4HBT"/>
    <property type="match status" value="1"/>
</dbReference>
<feature type="domain" description="Thioesterase" evidence="2">
    <location>
        <begin position="23"/>
        <end position="96"/>
    </location>
</feature>
<reference evidence="3" key="1">
    <citation type="submission" date="2023-03" db="EMBL/GenBank/DDBJ databases">
        <authorList>
            <person name="Steffen K."/>
            <person name="Cardenas P."/>
        </authorList>
    </citation>
    <scope>NUCLEOTIDE SEQUENCE</scope>
</reference>
<dbReference type="EMBL" id="CASHTH010001080">
    <property type="protein sequence ID" value="CAI8011081.1"/>
    <property type="molecule type" value="Genomic_DNA"/>
</dbReference>
<sequence>MTPDGTRVKIECTPPGHFQGWANVIHGGILSTLLDEAITYVGIASFDGPAVTAQLEVRFKKPAMAGDKLIVTANRVKMGKRLIEVEAHIDSEDGERIVEGSGKVMKVIGDF</sequence>
<dbReference type="CDD" id="cd03443">
    <property type="entry name" value="PaaI_thioesterase"/>
    <property type="match status" value="1"/>
</dbReference>
<gene>
    <name evidence="3" type="ORF">GBAR_LOCUS7211</name>
</gene>
<dbReference type="PANTHER" id="PTHR47260:SF1">
    <property type="entry name" value="UPF0644 PROTEIN PB2B4.06"/>
    <property type="match status" value="1"/>
</dbReference>
<accession>A0AA35WBG2</accession>
<protein>
    <recommendedName>
        <fullName evidence="2">Thioesterase domain-containing protein</fullName>
    </recommendedName>
</protein>
<evidence type="ECO:0000259" key="2">
    <source>
        <dbReference type="Pfam" id="PF03061"/>
    </source>
</evidence>
<keyword evidence="1" id="KW-0378">Hydrolase</keyword>
<dbReference type="InterPro" id="IPR029069">
    <property type="entry name" value="HotDog_dom_sf"/>
</dbReference>
<dbReference type="InterPro" id="IPR052061">
    <property type="entry name" value="PTE-AB_protein"/>
</dbReference>
<dbReference type="SUPFAM" id="SSF54637">
    <property type="entry name" value="Thioesterase/thiol ester dehydrase-isomerase"/>
    <property type="match status" value="1"/>
</dbReference>
<evidence type="ECO:0000256" key="1">
    <source>
        <dbReference type="ARBA" id="ARBA00022801"/>
    </source>
</evidence>
<organism evidence="3 4">
    <name type="scientific">Geodia barretti</name>
    <name type="common">Barrett's horny sponge</name>
    <dbReference type="NCBI Taxonomy" id="519541"/>
    <lineage>
        <taxon>Eukaryota</taxon>
        <taxon>Metazoa</taxon>
        <taxon>Porifera</taxon>
        <taxon>Demospongiae</taxon>
        <taxon>Heteroscleromorpha</taxon>
        <taxon>Tetractinellida</taxon>
        <taxon>Astrophorina</taxon>
        <taxon>Geodiidae</taxon>
        <taxon>Geodia</taxon>
    </lineage>
</organism>
<evidence type="ECO:0000313" key="3">
    <source>
        <dbReference type="EMBL" id="CAI8011081.1"/>
    </source>
</evidence>
<proteinExistence type="predicted"/>
<dbReference type="Gene3D" id="3.10.129.10">
    <property type="entry name" value="Hotdog Thioesterase"/>
    <property type="match status" value="1"/>
</dbReference>
<keyword evidence="4" id="KW-1185">Reference proteome</keyword>